<dbReference type="GeneID" id="54419112"/>
<feature type="region of interest" description="Disordered" evidence="1">
    <location>
        <begin position="1"/>
        <end position="28"/>
    </location>
</feature>
<gene>
    <name evidence="2 4" type="ORF">P152DRAFT_454190</name>
</gene>
<reference evidence="2 4" key="1">
    <citation type="submission" date="2020-01" db="EMBL/GenBank/DDBJ databases">
        <authorList>
            <consortium name="DOE Joint Genome Institute"/>
            <person name="Haridas S."/>
            <person name="Albert R."/>
            <person name="Binder M."/>
            <person name="Bloem J."/>
            <person name="Labutti K."/>
            <person name="Salamov A."/>
            <person name="Andreopoulos B."/>
            <person name="Baker S.E."/>
            <person name="Barry K."/>
            <person name="Bills G."/>
            <person name="Bluhm B.H."/>
            <person name="Cannon C."/>
            <person name="Castanera R."/>
            <person name="Culley D.E."/>
            <person name="Daum C."/>
            <person name="Ezra D."/>
            <person name="Gonzalez J.B."/>
            <person name="Henrissat B."/>
            <person name="Kuo A."/>
            <person name="Liang C."/>
            <person name="Lipzen A."/>
            <person name="Lutzoni F."/>
            <person name="Magnuson J."/>
            <person name="Mondo S."/>
            <person name="Nolan M."/>
            <person name="Ohm R."/>
            <person name="Pangilinan J."/>
            <person name="Park H.-J."/>
            <person name="Ramirez L."/>
            <person name="Alfaro M."/>
            <person name="Sun H."/>
            <person name="Tritt A."/>
            <person name="Yoshinaga Y."/>
            <person name="Zwiers L.-H."/>
            <person name="Turgeon B.G."/>
            <person name="Goodwin S.B."/>
            <person name="Spatafora J.W."/>
            <person name="Crous P.W."/>
            <person name="Grigoriev I.V."/>
        </authorList>
    </citation>
    <scope>NUCLEOTIDE SEQUENCE</scope>
    <source>
        <strain evidence="2 4">CBS 781.70</strain>
    </source>
</reference>
<organism evidence="2">
    <name type="scientific">Eremomyces bilateralis CBS 781.70</name>
    <dbReference type="NCBI Taxonomy" id="1392243"/>
    <lineage>
        <taxon>Eukaryota</taxon>
        <taxon>Fungi</taxon>
        <taxon>Dikarya</taxon>
        <taxon>Ascomycota</taxon>
        <taxon>Pezizomycotina</taxon>
        <taxon>Dothideomycetes</taxon>
        <taxon>Dothideomycetes incertae sedis</taxon>
        <taxon>Eremomycetales</taxon>
        <taxon>Eremomycetaceae</taxon>
        <taxon>Eremomyces</taxon>
    </lineage>
</organism>
<dbReference type="EMBL" id="ML975149">
    <property type="protein sequence ID" value="KAF1817616.1"/>
    <property type="molecule type" value="Genomic_DNA"/>
</dbReference>
<dbReference type="RefSeq" id="XP_033539247.1">
    <property type="nucleotide sequence ID" value="XM_033678542.1"/>
</dbReference>
<evidence type="ECO:0000313" key="4">
    <source>
        <dbReference type="RefSeq" id="XP_033539247.1"/>
    </source>
</evidence>
<feature type="non-terminal residue" evidence="2">
    <location>
        <position position="55"/>
    </location>
</feature>
<evidence type="ECO:0000313" key="2">
    <source>
        <dbReference type="EMBL" id="KAF1817616.1"/>
    </source>
</evidence>
<reference evidence="4" key="3">
    <citation type="submission" date="2025-04" db="UniProtKB">
        <authorList>
            <consortium name="RefSeq"/>
        </authorList>
    </citation>
    <scope>IDENTIFICATION</scope>
    <source>
        <strain evidence="4">CBS 781.70</strain>
    </source>
</reference>
<evidence type="ECO:0000256" key="1">
    <source>
        <dbReference type="SAM" id="MobiDB-lite"/>
    </source>
</evidence>
<reference evidence="4" key="2">
    <citation type="submission" date="2020-04" db="EMBL/GenBank/DDBJ databases">
        <authorList>
            <consortium name="NCBI Genome Project"/>
        </authorList>
    </citation>
    <scope>NUCLEOTIDE SEQUENCE</scope>
    <source>
        <strain evidence="4">CBS 781.70</strain>
    </source>
</reference>
<evidence type="ECO:0000313" key="3">
    <source>
        <dbReference type="Proteomes" id="UP000504638"/>
    </source>
</evidence>
<keyword evidence="3" id="KW-1185">Reference proteome</keyword>
<dbReference type="Proteomes" id="UP000504638">
    <property type="component" value="Unplaced"/>
</dbReference>
<protein>
    <submittedName>
        <fullName evidence="2 4">Uncharacterized protein</fullName>
    </submittedName>
</protein>
<dbReference type="AlphaFoldDB" id="A0A6G1GI35"/>
<accession>A0A6G1GI35</accession>
<name>A0A6G1GI35_9PEZI</name>
<proteinExistence type="predicted"/>
<sequence length="55" mass="6115">MTDTTPLPAATSLCRSRRDRRGGRGDLEAFEDRKNVSISIACQNQAGLESNRDNY</sequence>